<keyword evidence="4" id="KW-1185">Reference proteome</keyword>
<accession>A0ABD5V3U4</accession>
<dbReference type="PRINTS" id="PR01438">
    <property type="entry name" value="UNVRSLSTRESS"/>
</dbReference>
<dbReference type="PANTHER" id="PTHR46268">
    <property type="entry name" value="STRESS RESPONSE PROTEIN NHAX"/>
    <property type="match status" value="1"/>
</dbReference>
<feature type="domain" description="UspA" evidence="2">
    <location>
        <begin position="1"/>
        <end position="137"/>
    </location>
</feature>
<dbReference type="AlphaFoldDB" id="A0ABD5V3U4"/>
<comment type="caution">
    <text evidence="3">The sequence shown here is derived from an EMBL/GenBank/DDBJ whole genome shotgun (WGS) entry which is preliminary data.</text>
</comment>
<dbReference type="SUPFAM" id="SSF52402">
    <property type="entry name" value="Adenine nucleotide alpha hydrolases-like"/>
    <property type="match status" value="1"/>
</dbReference>
<comment type="similarity">
    <text evidence="1">Belongs to the universal stress protein A family.</text>
</comment>
<proteinExistence type="inferred from homology"/>
<evidence type="ECO:0000313" key="3">
    <source>
        <dbReference type="EMBL" id="MFC6905501.1"/>
    </source>
</evidence>
<organism evidence="3 4">
    <name type="scientific">Halalkalicoccus tibetensis</name>
    <dbReference type="NCBI Taxonomy" id="175632"/>
    <lineage>
        <taxon>Archaea</taxon>
        <taxon>Methanobacteriati</taxon>
        <taxon>Methanobacteriota</taxon>
        <taxon>Stenosarchaea group</taxon>
        <taxon>Halobacteria</taxon>
        <taxon>Halobacteriales</taxon>
        <taxon>Halococcaceae</taxon>
        <taxon>Halalkalicoccus</taxon>
    </lineage>
</organism>
<dbReference type="InterPro" id="IPR014729">
    <property type="entry name" value="Rossmann-like_a/b/a_fold"/>
</dbReference>
<dbReference type="Proteomes" id="UP001596312">
    <property type="component" value="Unassembled WGS sequence"/>
</dbReference>
<evidence type="ECO:0000313" key="4">
    <source>
        <dbReference type="Proteomes" id="UP001596312"/>
    </source>
</evidence>
<evidence type="ECO:0000259" key="2">
    <source>
        <dbReference type="Pfam" id="PF00582"/>
    </source>
</evidence>
<dbReference type="PANTHER" id="PTHR46268:SF6">
    <property type="entry name" value="UNIVERSAL STRESS PROTEIN UP12"/>
    <property type="match status" value="1"/>
</dbReference>
<dbReference type="EMBL" id="JBHSXQ010000003">
    <property type="protein sequence ID" value="MFC6905501.1"/>
    <property type="molecule type" value="Genomic_DNA"/>
</dbReference>
<dbReference type="Pfam" id="PF00582">
    <property type="entry name" value="Usp"/>
    <property type="match status" value="1"/>
</dbReference>
<name>A0ABD5V3U4_9EURY</name>
<dbReference type="InterPro" id="IPR006015">
    <property type="entry name" value="Universal_stress_UspA"/>
</dbReference>
<protein>
    <submittedName>
        <fullName evidence="3">Universal stress protein</fullName>
    </submittedName>
</protein>
<dbReference type="CDD" id="cd00293">
    <property type="entry name" value="USP-like"/>
    <property type="match status" value="1"/>
</dbReference>
<dbReference type="RefSeq" id="WP_340604589.1">
    <property type="nucleotide sequence ID" value="NZ_JBBMXV010000003.1"/>
</dbReference>
<sequence length="141" mass="15225">MYDDLLFPTDGSENAAVALEHAVSLADRYGATIHVLYVVNTNYSDIGATGETTIGTLRERGEETLREAEDRASAAGVDAVARIEEGDPYRTILEYAGENADLIVMGTRGRSGLDRYLLGSVTEKVVRTADVPVFTVRGGKR</sequence>
<evidence type="ECO:0000256" key="1">
    <source>
        <dbReference type="ARBA" id="ARBA00008791"/>
    </source>
</evidence>
<reference evidence="3 4" key="1">
    <citation type="journal article" date="2019" name="Int. J. Syst. Evol. Microbiol.">
        <title>The Global Catalogue of Microorganisms (GCM) 10K type strain sequencing project: providing services to taxonomists for standard genome sequencing and annotation.</title>
        <authorList>
            <consortium name="The Broad Institute Genomics Platform"/>
            <consortium name="The Broad Institute Genome Sequencing Center for Infectious Disease"/>
            <person name="Wu L."/>
            <person name="Ma J."/>
        </authorList>
    </citation>
    <scope>NUCLEOTIDE SEQUENCE [LARGE SCALE GENOMIC DNA]</scope>
    <source>
        <strain evidence="3 4">CGMCC 1.3240</strain>
    </source>
</reference>
<dbReference type="Gene3D" id="3.40.50.620">
    <property type="entry name" value="HUPs"/>
    <property type="match status" value="1"/>
</dbReference>
<gene>
    <name evidence="3" type="ORF">ACFQGH_09870</name>
</gene>
<dbReference type="InterPro" id="IPR006016">
    <property type="entry name" value="UspA"/>
</dbReference>